<evidence type="ECO:0000259" key="2">
    <source>
        <dbReference type="Pfam" id="PF07811"/>
    </source>
</evidence>
<gene>
    <name evidence="3" type="ORF">KOF26_15980</name>
</gene>
<evidence type="ECO:0000256" key="1">
    <source>
        <dbReference type="SAM" id="Phobius"/>
    </source>
</evidence>
<reference evidence="3 4" key="1">
    <citation type="submission" date="2021-06" db="EMBL/GenBank/DDBJ databases">
        <title>Sphingomonas sp. XMGL2, whole genome shotgun sequencing project.</title>
        <authorList>
            <person name="Zhao G."/>
            <person name="Shen L."/>
        </authorList>
    </citation>
    <scope>NUCLEOTIDE SEQUENCE [LARGE SCALE GENOMIC DNA]</scope>
    <source>
        <strain evidence="3 4">XMGL2</strain>
    </source>
</reference>
<keyword evidence="1" id="KW-1133">Transmembrane helix</keyword>
<dbReference type="Pfam" id="PF07811">
    <property type="entry name" value="TadE"/>
    <property type="match status" value="1"/>
</dbReference>
<keyword evidence="4" id="KW-1185">Reference proteome</keyword>
<evidence type="ECO:0000313" key="3">
    <source>
        <dbReference type="EMBL" id="MBU3079357.1"/>
    </source>
</evidence>
<evidence type="ECO:0000313" key="4">
    <source>
        <dbReference type="Proteomes" id="UP000776276"/>
    </source>
</evidence>
<name>A0ABS6BNX9_9SPHN</name>
<comment type="caution">
    <text evidence="3">The sequence shown here is derived from an EMBL/GenBank/DDBJ whole genome shotgun (WGS) entry which is preliminary data.</text>
</comment>
<feature type="transmembrane region" description="Helical" evidence="1">
    <location>
        <begin position="52"/>
        <end position="72"/>
    </location>
</feature>
<accession>A0ABS6BNX9</accession>
<keyword evidence="1" id="KW-0472">Membrane</keyword>
<feature type="domain" description="TadE-like" evidence="2">
    <location>
        <begin position="51"/>
        <end position="84"/>
    </location>
</feature>
<proteinExistence type="predicted"/>
<dbReference type="EMBL" id="JAHKRT010000009">
    <property type="protein sequence ID" value="MBU3079357.1"/>
    <property type="molecule type" value="Genomic_DNA"/>
</dbReference>
<organism evidence="3 4">
    <name type="scientific">Sphingomonas quercus</name>
    <dbReference type="NCBI Taxonomy" id="2842451"/>
    <lineage>
        <taxon>Bacteria</taxon>
        <taxon>Pseudomonadati</taxon>
        <taxon>Pseudomonadota</taxon>
        <taxon>Alphaproteobacteria</taxon>
        <taxon>Sphingomonadales</taxon>
        <taxon>Sphingomonadaceae</taxon>
        <taxon>Sphingomonas</taxon>
    </lineage>
</organism>
<keyword evidence="1" id="KW-0812">Transmembrane</keyword>
<protein>
    <submittedName>
        <fullName evidence="3">Pilus assembly protein</fullName>
    </submittedName>
</protein>
<dbReference type="InterPro" id="IPR012495">
    <property type="entry name" value="TadE-like_dom"/>
</dbReference>
<sequence>MMRPISPSRGRRGSLLVFGASISGRISGALHRFARLGHRPPARLFRDARDGVAAVEFALLLPVFLVLVLGGAEIGHMLYMRNVLFGEVDKAARASSLEIAADAAASIDTRVNQVVARVAPGATARFVRRAYRRYADTHRTAEPYTDANGSGHCDGGESYADLNGNGQWDAEVGEEGGGGARAINVYEISIEFPPLFPMTRQLLGADAFTVHTATRLRNQPYAAGSVAQGGVCA</sequence>
<dbReference type="Proteomes" id="UP000776276">
    <property type="component" value="Unassembled WGS sequence"/>
</dbReference>